<evidence type="ECO:0000313" key="1">
    <source>
        <dbReference type="Proteomes" id="UP000887574"/>
    </source>
</evidence>
<evidence type="ECO:0000313" key="2">
    <source>
        <dbReference type="WBParaSite" id="jg21516"/>
    </source>
</evidence>
<keyword evidence="1" id="KW-1185">Reference proteome</keyword>
<proteinExistence type="predicted"/>
<accession>A0A915DM38</accession>
<protein>
    <submittedName>
        <fullName evidence="2">Uncharacterized protein</fullName>
    </submittedName>
</protein>
<sequence length="67" mass="7560">MVVRPYSGNPKYLIYSSHEGIMAHQSSDGIVWQRNSAAFPNGISWVTDYTQNDSKVRFGVQDLAQLK</sequence>
<name>A0A915DM38_9BILA</name>
<dbReference type="WBParaSite" id="jg21516">
    <property type="protein sequence ID" value="jg21516"/>
    <property type="gene ID" value="jg21516"/>
</dbReference>
<dbReference type="AlphaFoldDB" id="A0A915DM38"/>
<dbReference type="Proteomes" id="UP000887574">
    <property type="component" value="Unplaced"/>
</dbReference>
<organism evidence="1 2">
    <name type="scientific">Ditylenchus dipsaci</name>
    <dbReference type="NCBI Taxonomy" id="166011"/>
    <lineage>
        <taxon>Eukaryota</taxon>
        <taxon>Metazoa</taxon>
        <taxon>Ecdysozoa</taxon>
        <taxon>Nematoda</taxon>
        <taxon>Chromadorea</taxon>
        <taxon>Rhabditida</taxon>
        <taxon>Tylenchina</taxon>
        <taxon>Tylenchomorpha</taxon>
        <taxon>Sphaerularioidea</taxon>
        <taxon>Anguinidae</taxon>
        <taxon>Anguininae</taxon>
        <taxon>Ditylenchus</taxon>
    </lineage>
</organism>
<reference evidence="2" key="1">
    <citation type="submission" date="2022-11" db="UniProtKB">
        <authorList>
            <consortium name="WormBaseParasite"/>
        </authorList>
    </citation>
    <scope>IDENTIFICATION</scope>
</reference>